<evidence type="ECO:0000313" key="3">
    <source>
        <dbReference type="Proteomes" id="UP001498421"/>
    </source>
</evidence>
<gene>
    <name evidence="2" type="ORF">QQZ08_005682</name>
</gene>
<evidence type="ECO:0008006" key="4">
    <source>
        <dbReference type="Google" id="ProtNLM"/>
    </source>
</evidence>
<dbReference type="Gene3D" id="3.40.50.150">
    <property type="entry name" value="Vaccinia Virus protein VP39"/>
    <property type="match status" value="1"/>
</dbReference>
<dbReference type="EMBL" id="JAZAVK010000049">
    <property type="protein sequence ID" value="KAK7427744.1"/>
    <property type="molecule type" value="Genomic_DNA"/>
</dbReference>
<dbReference type="Pfam" id="PF13489">
    <property type="entry name" value="Methyltransf_23"/>
    <property type="match status" value="1"/>
</dbReference>
<dbReference type="CDD" id="cd02440">
    <property type="entry name" value="AdoMet_MTases"/>
    <property type="match status" value="1"/>
</dbReference>
<name>A0ABR1I407_9HYPO</name>
<reference evidence="2 3" key="1">
    <citation type="journal article" date="2025" name="Microbiol. Resour. Announc.">
        <title>Draft genome sequences for Neonectria magnoliae and Neonectria punicea, canker pathogens of Liriodendron tulipifera and Acer saccharum in West Virginia.</title>
        <authorList>
            <person name="Petronek H.M."/>
            <person name="Kasson M.T."/>
            <person name="Metheny A.M."/>
            <person name="Stauder C.M."/>
            <person name="Lovett B."/>
            <person name="Lynch S.C."/>
            <person name="Garnas J.R."/>
            <person name="Kasson L.R."/>
            <person name="Stajich J.E."/>
        </authorList>
    </citation>
    <scope>NUCLEOTIDE SEQUENCE [LARGE SCALE GENOMIC DNA]</scope>
    <source>
        <strain evidence="2 3">NRRL 64651</strain>
    </source>
</reference>
<evidence type="ECO:0000313" key="2">
    <source>
        <dbReference type="EMBL" id="KAK7427744.1"/>
    </source>
</evidence>
<organism evidence="2 3">
    <name type="scientific">Neonectria magnoliae</name>
    <dbReference type="NCBI Taxonomy" id="2732573"/>
    <lineage>
        <taxon>Eukaryota</taxon>
        <taxon>Fungi</taxon>
        <taxon>Dikarya</taxon>
        <taxon>Ascomycota</taxon>
        <taxon>Pezizomycotina</taxon>
        <taxon>Sordariomycetes</taxon>
        <taxon>Hypocreomycetidae</taxon>
        <taxon>Hypocreales</taxon>
        <taxon>Nectriaceae</taxon>
        <taxon>Neonectria</taxon>
    </lineage>
</organism>
<accession>A0ABR1I407</accession>
<feature type="region of interest" description="Disordered" evidence="1">
    <location>
        <begin position="1"/>
        <end position="35"/>
    </location>
</feature>
<proteinExistence type="predicted"/>
<evidence type="ECO:0000256" key="1">
    <source>
        <dbReference type="SAM" id="MobiDB-lite"/>
    </source>
</evidence>
<keyword evidence="3" id="KW-1185">Reference proteome</keyword>
<dbReference type="SUPFAM" id="SSF53335">
    <property type="entry name" value="S-adenosyl-L-methionine-dependent methyltransferases"/>
    <property type="match status" value="1"/>
</dbReference>
<sequence>MPPLQDLNLVHEPDLMKQDPGSDDQDSALDDNQGSTASLTSSILENTRYHVQYLLLGGKLDLAPLSRRIDTVIDIGTGTGIWAIDSADEYPNVSVTGTDVSPIQPSWILPNLQFQIDDDCTQKWTFKENSADYVIYAGFKLNICVRWSSNQTVTAAKRTEVAAAYNTQ</sequence>
<comment type="caution">
    <text evidence="2">The sequence shown here is derived from an EMBL/GenBank/DDBJ whole genome shotgun (WGS) entry which is preliminary data.</text>
</comment>
<protein>
    <recommendedName>
        <fullName evidence="4">Methyltransferase domain-containing protein</fullName>
    </recommendedName>
</protein>
<dbReference type="Proteomes" id="UP001498421">
    <property type="component" value="Unassembled WGS sequence"/>
</dbReference>
<dbReference type="InterPro" id="IPR029063">
    <property type="entry name" value="SAM-dependent_MTases_sf"/>
</dbReference>